<keyword evidence="3" id="KW-1185">Reference proteome</keyword>
<sequence>MPLLVDAEALAVLNDFRKQIEPRLRPDEDLANLGGWIAKLAGHTARIAALLHLVHLPPEQWSTVAISGAPMRCALQLAWYFIHHALAAFDVMEADDTLRTAQRVLAWAERKGRPQFSHRDAFDALRNSDLRKTTDLDAPLALLVNFGWLSPLPPPPPGPQGGRRPPRQYAVHPSVVTGPASR</sequence>
<reference evidence="2 3" key="1">
    <citation type="submission" date="2017-06" db="EMBL/GenBank/DDBJ databases">
        <authorList>
            <person name="Kim H.J."/>
            <person name="Triplett B.A."/>
        </authorList>
    </citation>
    <scope>NUCLEOTIDE SEQUENCE [LARGE SCALE GENOMIC DNA]</scope>
    <source>
        <strain evidence="2 3">DSM 44272</strain>
    </source>
</reference>
<feature type="region of interest" description="Disordered" evidence="1">
    <location>
        <begin position="153"/>
        <end position="182"/>
    </location>
</feature>
<evidence type="ECO:0000256" key="1">
    <source>
        <dbReference type="SAM" id="MobiDB-lite"/>
    </source>
</evidence>
<gene>
    <name evidence="2" type="ORF">SAMN06272737_12937</name>
</gene>
<dbReference type="RefSeq" id="WP_089338427.1">
    <property type="nucleotide sequence ID" value="NZ_FZNO01000029.1"/>
</dbReference>
<dbReference type="EMBL" id="FZNO01000029">
    <property type="protein sequence ID" value="SNR83258.1"/>
    <property type="molecule type" value="Genomic_DNA"/>
</dbReference>
<organism evidence="2 3">
    <name type="scientific">Blastococcus mobilis</name>
    <dbReference type="NCBI Taxonomy" id="1938746"/>
    <lineage>
        <taxon>Bacteria</taxon>
        <taxon>Bacillati</taxon>
        <taxon>Actinomycetota</taxon>
        <taxon>Actinomycetes</taxon>
        <taxon>Geodermatophilales</taxon>
        <taxon>Geodermatophilaceae</taxon>
        <taxon>Blastococcus</taxon>
    </lineage>
</organism>
<evidence type="ECO:0000313" key="3">
    <source>
        <dbReference type="Proteomes" id="UP000198403"/>
    </source>
</evidence>
<name>A0A238ZJV5_9ACTN</name>
<dbReference type="InterPro" id="IPR025048">
    <property type="entry name" value="DUF3987"/>
</dbReference>
<dbReference type="OrthoDB" id="5150132at2"/>
<dbReference type="Proteomes" id="UP000198403">
    <property type="component" value="Unassembled WGS sequence"/>
</dbReference>
<dbReference type="Pfam" id="PF13148">
    <property type="entry name" value="DUF3987"/>
    <property type="match status" value="1"/>
</dbReference>
<dbReference type="AlphaFoldDB" id="A0A238ZJV5"/>
<accession>A0A238ZJV5</accession>
<protein>
    <submittedName>
        <fullName evidence="2">Uncharacterized protein</fullName>
    </submittedName>
</protein>
<proteinExistence type="predicted"/>
<evidence type="ECO:0000313" key="2">
    <source>
        <dbReference type="EMBL" id="SNR83258.1"/>
    </source>
</evidence>